<dbReference type="AlphaFoldDB" id="A0A372ZLC7"/>
<sequence>MNRRLATAAVSLLLLTATAATAAPAAVAAPTTTVAPVPAAQASAAQASAAEPADPAGGFGPVSVRGTGNTVLTTAFQGFEGDPVQISVDARTSTNTDPRGTAGHFHVRHVHTDGRLVADFEGDITCLAVGSREAIATGVITKSEAPWFPGLELTGQKVALSVEDNGRRGDRMGWVWGVFGQPVSDCQGTVPFIRTTSGDFSVRG</sequence>
<evidence type="ECO:0008006" key="4">
    <source>
        <dbReference type="Google" id="ProtNLM"/>
    </source>
</evidence>
<feature type="chain" id="PRO_5016654889" description="Repetin" evidence="1">
    <location>
        <begin position="23"/>
        <end position="204"/>
    </location>
</feature>
<dbReference type="EMBL" id="QVIG01000002">
    <property type="protein sequence ID" value="RGD56035.1"/>
    <property type="molecule type" value="Genomic_DNA"/>
</dbReference>
<evidence type="ECO:0000313" key="2">
    <source>
        <dbReference type="EMBL" id="RGD56035.1"/>
    </source>
</evidence>
<dbReference type="RefSeq" id="WP_117492361.1">
    <property type="nucleotide sequence ID" value="NZ_QVIG01000002.1"/>
</dbReference>
<keyword evidence="3" id="KW-1185">Reference proteome</keyword>
<dbReference type="Proteomes" id="UP000263377">
    <property type="component" value="Unassembled WGS sequence"/>
</dbReference>
<organism evidence="2 3">
    <name type="scientific">Kitasatospora xanthocidica</name>
    <dbReference type="NCBI Taxonomy" id="83382"/>
    <lineage>
        <taxon>Bacteria</taxon>
        <taxon>Bacillati</taxon>
        <taxon>Actinomycetota</taxon>
        <taxon>Actinomycetes</taxon>
        <taxon>Kitasatosporales</taxon>
        <taxon>Streptomycetaceae</taxon>
        <taxon>Kitasatospora</taxon>
    </lineage>
</organism>
<feature type="signal peptide" evidence="1">
    <location>
        <begin position="1"/>
        <end position="22"/>
    </location>
</feature>
<comment type="caution">
    <text evidence="2">The sequence shown here is derived from an EMBL/GenBank/DDBJ whole genome shotgun (WGS) entry which is preliminary data.</text>
</comment>
<keyword evidence="1" id="KW-0732">Signal</keyword>
<protein>
    <recommendedName>
        <fullName evidence="4">Repetin</fullName>
    </recommendedName>
</protein>
<proteinExistence type="predicted"/>
<name>A0A372ZLC7_9ACTN</name>
<evidence type="ECO:0000256" key="1">
    <source>
        <dbReference type="SAM" id="SignalP"/>
    </source>
</evidence>
<reference evidence="2 3" key="1">
    <citation type="submission" date="2018-08" db="EMBL/GenBank/DDBJ databases">
        <title>Diversity &amp; Physiological Properties of Lignin-Decomposing Actinobacteria from Soil.</title>
        <authorList>
            <person name="Roh S.G."/>
            <person name="Kim S.B."/>
        </authorList>
    </citation>
    <scope>NUCLEOTIDE SEQUENCE [LARGE SCALE GENOMIC DNA]</scope>
    <source>
        <strain evidence="2 3">MMS17-GH009</strain>
    </source>
</reference>
<gene>
    <name evidence="2" type="ORF">DR950_37595</name>
</gene>
<evidence type="ECO:0000313" key="3">
    <source>
        <dbReference type="Proteomes" id="UP000263377"/>
    </source>
</evidence>
<accession>A0A372ZLC7</accession>